<gene>
    <name evidence="1" type="ORF">HU200_022477</name>
</gene>
<dbReference type="Proteomes" id="UP000636709">
    <property type="component" value="Unassembled WGS sequence"/>
</dbReference>
<dbReference type="Pfam" id="PF07893">
    <property type="entry name" value="DUF1668"/>
    <property type="match status" value="1"/>
</dbReference>
<evidence type="ECO:0000313" key="2">
    <source>
        <dbReference type="Proteomes" id="UP000636709"/>
    </source>
</evidence>
<sequence>MPSDIGAYAVVGSTIYVSSAVSGIGTYSFDTLKWAWRQAGQWMLPFYGKAEYVPELNLWFGLSSSRPFHLCAADLSALDFQRPPTVQHTWVDLDMPKNWNPYNSTSSTWALAGFAPPRHSLFVVFTGLEVVRSCDGKSLECVRMIKHKSRFYTCEDHDIKWVL</sequence>
<reference evidence="1" key="1">
    <citation type="submission" date="2020-07" db="EMBL/GenBank/DDBJ databases">
        <title>Genome sequence and genetic diversity analysis of an under-domesticated orphan crop, white fonio (Digitaria exilis).</title>
        <authorList>
            <person name="Bennetzen J.L."/>
            <person name="Chen S."/>
            <person name="Ma X."/>
            <person name="Wang X."/>
            <person name="Yssel A.E.J."/>
            <person name="Chaluvadi S.R."/>
            <person name="Johnson M."/>
            <person name="Gangashetty P."/>
            <person name="Hamidou F."/>
            <person name="Sanogo M.D."/>
            <person name="Zwaenepoel A."/>
            <person name="Wallace J."/>
            <person name="Van De Peer Y."/>
            <person name="Van Deynze A."/>
        </authorList>
    </citation>
    <scope>NUCLEOTIDE SEQUENCE</scope>
    <source>
        <tissue evidence="1">Leaves</tissue>
    </source>
</reference>
<accession>A0A835EV92</accession>
<name>A0A835EV92_9POAL</name>
<keyword evidence="2" id="KW-1185">Reference proteome</keyword>
<dbReference type="AlphaFoldDB" id="A0A835EV92"/>
<proteinExistence type="predicted"/>
<dbReference type="EMBL" id="JACEFO010001673">
    <property type="protein sequence ID" value="KAF8722369.1"/>
    <property type="molecule type" value="Genomic_DNA"/>
</dbReference>
<organism evidence="1 2">
    <name type="scientific">Digitaria exilis</name>
    <dbReference type="NCBI Taxonomy" id="1010633"/>
    <lineage>
        <taxon>Eukaryota</taxon>
        <taxon>Viridiplantae</taxon>
        <taxon>Streptophyta</taxon>
        <taxon>Embryophyta</taxon>
        <taxon>Tracheophyta</taxon>
        <taxon>Spermatophyta</taxon>
        <taxon>Magnoliopsida</taxon>
        <taxon>Liliopsida</taxon>
        <taxon>Poales</taxon>
        <taxon>Poaceae</taxon>
        <taxon>PACMAD clade</taxon>
        <taxon>Panicoideae</taxon>
        <taxon>Panicodae</taxon>
        <taxon>Paniceae</taxon>
        <taxon>Anthephorinae</taxon>
        <taxon>Digitaria</taxon>
    </lineage>
</organism>
<comment type="caution">
    <text evidence="1">The sequence shown here is derived from an EMBL/GenBank/DDBJ whole genome shotgun (WGS) entry which is preliminary data.</text>
</comment>
<dbReference type="OrthoDB" id="695839at2759"/>
<dbReference type="PANTHER" id="PTHR33085">
    <property type="entry name" value="OS12G0113100 PROTEIN-RELATED"/>
    <property type="match status" value="1"/>
</dbReference>
<protein>
    <submittedName>
        <fullName evidence="1">Uncharacterized protein</fullName>
    </submittedName>
</protein>
<dbReference type="InterPro" id="IPR012871">
    <property type="entry name" value="DUF1668_ORYSA"/>
</dbReference>
<evidence type="ECO:0000313" key="1">
    <source>
        <dbReference type="EMBL" id="KAF8722369.1"/>
    </source>
</evidence>